<evidence type="ECO:0000256" key="3">
    <source>
        <dbReference type="SAM" id="MobiDB-lite"/>
    </source>
</evidence>
<dbReference type="GO" id="GO:0005886">
    <property type="term" value="C:plasma membrane"/>
    <property type="evidence" value="ECO:0007669"/>
    <property type="project" value="TreeGrafter"/>
</dbReference>
<comment type="caution">
    <text evidence="6">The sequence shown here is derived from an EMBL/GenBank/DDBJ whole genome shotgun (WGS) entry which is preliminary data.</text>
</comment>
<dbReference type="FunFam" id="2.60.40.10:FF:000813">
    <property type="entry name" value="Vesicle-associated protein 1-1"/>
    <property type="match status" value="1"/>
</dbReference>
<dbReference type="InterPro" id="IPR016763">
    <property type="entry name" value="VAP"/>
</dbReference>
<keyword evidence="7" id="KW-1185">Reference proteome</keyword>
<dbReference type="PANTHER" id="PTHR10809:SF161">
    <property type="entry name" value="VESICLE-ASSOCIATED PROTEIN 1-2-LIKE"/>
    <property type="match status" value="1"/>
</dbReference>
<feature type="region of interest" description="Disordered" evidence="3">
    <location>
        <begin position="132"/>
        <end position="155"/>
    </location>
</feature>
<keyword evidence="4" id="KW-1133">Transmembrane helix</keyword>
<gene>
    <name evidence="6" type="ORF">H5410_050460</name>
</gene>
<dbReference type="InterPro" id="IPR000535">
    <property type="entry name" value="MSP_dom"/>
</dbReference>
<evidence type="ECO:0000313" key="6">
    <source>
        <dbReference type="EMBL" id="KAG5579833.1"/>
    </source>
</evidence>
<dbReference type="InterPro" id="IPR008962">
    <property type="entry name" value="PapD-like_sf"/>
</dbReference>
<sequence>MSNGGELLQIDPVELQFPFELKKQISCSMQLTNKSDNYVAFKVKTTNPKKYCVRPNTGIVMPHSSSDVKVTMQAQKEAPPDMQCKDKFLLQSVVASPGAAAKDITPEMFNKESGNYVEDCKLKVVYVPPQLPSPVREESEEGSSPRASVSENGAVNTSEFNNISRAYNEQQDNVSETKALISKLTEEKISVVQQNNKLQQELELLRRERNRSRGGIPTVYVLVIALVGILLGYLLKRI</sequence>
<feature type="transmembrane region" description="Helical" evidence="4">
    <location>
        <begin position="214"/>
        <end position="235"/>
    </location>
</feature>
<keyword evidence="2" id="KW-0175">Coiled coil</keyword>
<evidence type="ECO:0000256" key="4">
    <source>
        <dbReference type="SAM" id="Phobius"/>
    </source>
</evidence>
<proteinExistence type="inferred from homology"/>
<dbReference type="EMBL" id="JACXVP010000010">
    <property type="protein sequence ID" value="KAG5579833.1"/>
    <property type="molecule type" value="Genomic_DNA"/>
</dbReference>
<reference evidence="6 7" key="1">
    <citation type="submission" date="2020-09" db="EMBL/GenBank/DDBJ databases">
        <title>De no assembly of potato wild relative species, Solanum commersonii.</title>
        <authorList>
            <person name="Cho K."/>
        </authorList>
    </citation>
    <scope>NUCLEOTIDE SEQUENCE [LARGE SCALE GENOMIC DNA]</scope>
    <source>
        <strain evidence="6">LZ3.2</strain>
        <tissue evidence="6">Leaf</tissue>
    </source>
</reference>
<dbReference type="Gene3D" id="2.60.40.10">
    <property type="entry name" value="Immunoglobulins"/>
    <property type="match status" value="1"/>
</dbReference>
<evidence type="ECO:0000313" key="7">
    <source>
        <dbReference type="Proteomes" id="UP000824120"/>
    </source>
</evidence>
<accession>A0A9J5WVI8</accession>
<dbReference type="PANTHER" id="PTHR10809">
    <property type="entry name" value="VESICLE-ASSOCIATED MEMBRANE PROTEIN-ASSOCIATED PROTEIN"/>
    <property type="match status" value="1"/>
</dbReference>
<keyword evidence="4" id="KW-0472">Membrane</keyword>
<feature type="coiled-coil region" evidence="2">
    <location>
        <begin position="167"/>
        <end position="215"/>
    </location>
</feature>
<protein>
    <recommendedName>
        <fullName evidence="5">MSP domain-containing protein</fullName>
    </recommendedName>
</protein>
<feature type="compositionally biased region" description="Polar residues" evidence="3">
    <location>
        <begin position="145"/>
        <end position="155"/>
    </location>
</feature>
<dbReference type="Pfam" id="PF00635">
    <property type="entry name" value="Motile_Sperm"/>
    <property type="match status" value="1"/>
</dbReference>
<dbReference type="Proteomes" id="UP000824120">
    <property type="component" value="Chromosome 10"/>
</dbReference>
<dbReference type="AlphaFoldDB" id="A0A9J5WVI8"/>
<dbReference type="InterPro" id="IPR013783">
    <property type="entry name" value="Ig-like_fold"/>
</dbReference>
<dbReference type="GO" id="GO:0061817">
    <property type="term" value="P:endoplasmic reticulum-plasma membrane tethering"/>
    <property type="evidence" value="ECO:0007669"/>
    <property type="project" value="TreeGrafter"/>
</dbReference>
<evidence type="ECO:0000256" key="1">
    <source>
        <dbReference type="ARBA" id="ARBA00008932"/>
    </source>
</evidence>
<dbReference type="SUPFAM" id="SSF49354">
    <property type="entry name" value="PapD-like"/>
    <property type="match status" value="1"/>
</dbReference>
<dbReference type="PROSITE" id="PS50202">
    <property type="entry name" value="MSP"/>
    <property type="match status" value="1"/>
</dbReference>
<keyword evidence="4" id="KW-0812">Transmembrane</keyword>
<evidence type="ECO:0000259" key="5">
    <source>
        <dbReference type="PROSITE" id="PS50202"/>
    </source>
</evidence>
<feature type="domain" description="MSP" evidence="5">
    <location>
        <begin position="7"/>
        <end position="127"/>
    </location>
</feature>
<dbReference type="GO" id="GO:0005789">
    <property type="term" value="C:endoplasmic reticulum membrane"/>
    <property type="evidence" value="ECO:0007669"/>
    <property type="project" value="InterPro"/>
</dbReference>
<dbReference type="PIRSF" id="PIRSF019693">
    <property type="entry name" value="VAMP-associated"/>
    <property type="match status" value="1"/>
</dbReference>
<dbReference type="OrthoDB" id="264603at2759"/>
<comment type="similarity">
    <text evidence="1">Belongs to the VAMP-associated protein (VAP) (TC 9.B.17) family.</text>
</comment>
<name>A0A9J5WVI8_SOLCO</name>
<dbReference type="GO" id="GO:0090158">
    <property type="term" value="P:endoplasmic reticulum membrane organization"/>
    <property type="evidence" value="ECO:0007669"/>
    <property type="project" value="TreeGrafter"/>
</dbReference>
<organism evidence="6 7">
    <name type="scientific">Solanum commersonii</name>
    <name type="common">Commerson's wild potato</name>
    <name type="synonym">Commerson's nightshade</name>
    <dbReference type="NCBI Taxonomy" id="4109"/>
    <lineage>
        <taxon>Eukaryota</taxon>
        <taxon>Viridiplantae</taxon>
        <taxon>Streptophyta</taxon>
        <taxon>Embryophyta</taxon>
        <taxon>Tracheophyta</taxon>
        <taxon>Spermatophyta</taxon>
        <taxon>Magnoliopsida</taxon>
        <taxon>eudicotyledons</taxon>
        <taxon>Gunneridae</taxon>
        <taxon>Pentapetalae</taxon>
        <taxon>asterids</taxon>
        <taxon>lamiids</taxon>
        <taxon>Solanales</taxon>
        <taxon>Solanaceae</taxon>
        <taxon>Solanoideae</taxon>
        <taxon>Solaneae</taxon>
        <taxon>Solanum</taxon>
    </lineage>
</organism>
<evidence type="ECO:0000256" key="2">
    <source>
        <dbReference type="SAM" id="Coils"/>
    </source>
</evidence>